<dbReference type="InterPro" id="IPR036163">
    <property type="entry name" value="HMA_dom_sf"/>
</dbReference>
<organism evidence="2 3">
    <name type="scientific">Phormidium nigroviride PCC 7112</name>
    <dbReference type="NCBI Taxonomy" id="179408"/>
    <lineage>
        <taxon>Bacteria</taxon>
        <taxon>Bacillati</taxon>
        <taxon>Cyanobacteriota</taxon>
        <taxon>Cyanophyceae</taxon>
        <taxon>Oscillatoriophycideae</taxon>
        <taxon>Oscillatoriales</taxon>
        <taxon>Oscillatoriaceae</taxon>
        <taxon>Phormidium</taxon>
    </lineage>
</organism>
<keyword evidence="2" id="KW-0614">Plasmid</keyword>
<evidence type="ECO:0000313" key="2">
    <source>
        <dbReference type="EMBL" id="AFZ10612.1"/>
    </source>
</evidence>
<dbReference type="AlphaFoldDB" id="K9VSZ7"/>
<dbReference type="EMBL" id="CP003615">
    <property type="protein sequence ID" value="AFZ10612.1"/>
    <property type="molecule type" value="Genomic_DNA"/>
</dbReference>
<evidence type="ECO:0000313" key="3">
    <source>
        <dbReference type="Proteomes" id="UP000010478"/>
    </source>
</evidence>
<dbReference type="Pfam" id="PF00403">
    <property type="entry name" value="HMA"/>
    <property type="match status" value="1"/>
</dbReference>
<name>K9VSZ7_9CYAN</name>
<gene>
    <name evidence="2" type="ORF">Osc7112_6467</name>
</gene>
<dbReference type="KEGG" id="oni:Osc7112_6467"/>
<dbReference type="OrthoDB" id="516025at2"/>
<dbReference type="Gene3D" id="3.30.70.100">
    <property type="match status" value="1"/>
</dbReference>
<reference evidence="2 3" key="1">
    <citation type="submission" date="2012-05" db="EMBL/GenBank/DDBJ databases">
        <title>Finished plasmid 1 of genome of Oscillatoria sp. PCC 7112.</title>
        <authorList>
            <consortium name="US DOE Joint Genome Institute"/>
            <person name="Gugger M."/>
            <person name="Coursin T."/>
            <person name="Rippka R."/>
            <person name="Tandeau De Marsac N."/>
            <person name="Huntemann M."/>
            <person name="Wei C.-L."/>
            <person name="Han J."/>
            <person name="Detter J.C."/>
            <person name="Han C."/>
            <person name="Tapia R."/>
            <person name="Davenport K."/>
            <person name="Daligault H."/>
            <person name="Erkkila T."/>
            <person name="Gu W."/>
            <person name="Munk A.C.C."/>
            <person name="Teshima H."/>
            <person name="Xu Y."/>
            <person name="Chain P."/>
            <person name="Chen A."/>
            <person name="Krypides N."/>
            <person name="Mavromatis K."/>
            <person name="Markowitz V."/>
            <person name="Szeto E."/>
            <person name="Ivanova N."/>
            <person name="Mikhailova N."/>
            <person name="Ovchinnikova G."/>
            <person name="Pagani I."/>
            <person name="Pati A."/>
            <person name="Goodwin L."/>
            <person name="Peters L."/>
            <person name="Pitluck S."/>
            <person name="Woyke T."/>
            <person name="Kerfeld C."/>
        </authorList>
    </citation>
    <scope>NUCLEOTIDE SEQUENCE [LARGE SCALE GENOMIC DNA]</scope>
    <source>
        <strain evidence="2 3">PCC 7112</strain>
        <plasmid evidence="2 3">pOSC7112.01</plasmid>
    </source>
</reference>
<proteinExistence type="predicted"/>
<geneLocation type="plasmid" evidence="2 3">
    <name>pOSC7112.01</name>
</geneLocation>
<protein>
    <submittedName>
        <fullName evidence="2">Heavy metal transport/detoxification protein</fullName>
    </submittedName>
</protein>
<feature type="domain" description="HMA" evidence="1">
    <location>
        <begin position="1"/>
        <end position="55"/>
    </location>
</feature>
<dbReference type="SUPFAM" id="SSF55008">
    <property type="entry name" value="HMA, heavy metal-associated domain"/>
    <property type="match status" value="1"/>
</dbReference>
<dbReference type="HOGENOM" id="CLU_134973_5_2_3"/>
<keyword evidence="3" id="KW-1185">Reference proteome</keyword>
<dbReference type="Proteomes" id="UP000010478">
    <property type="component" value="Plasmid pOSC7112.01"/>
</dbReference>
<sequence length="57" mass="5769">MACSACGETITKAIKTVDAAANVQADPKTKLVNIQTQASEAAITDAITAAGYSVTCH</sequence>
<dbReference type="PROSITE" id="PS50846">
    <property type="entry name" value="HMA_2"/>
    <property type="match status" value="1"/>
</dbReference>
<evidence type="ECO:0000259" key="1">
    <source>
        <dbReference type="PROSITE" id="PS50846"/>
    </source>
</evidence>
<dbReference type="GO" id="GO:0046872">
    <property type="term" value="F:metal ion binding"/>
    <property type="evidence" value="ECO:0007669"/>
    <property type="project" value="InterPro"/>
</dbReference>
<dbReference type="InterPro" id="IPR006121">
    <property type="entry name" value="HMA_dom"/>
</dbReference>
<accession>K9VSZ7</accession>